<proteinExistence type="predicted"/>
<evidence type="ECO:0000313" key="3">
    <source>
        <dbReference type="EMBL" id="XCM34713.1"/>
    </source>
</evidence>
<feature type="region of interest" description="Disordered" evidence="2">
    <location>
        <begin position="347"/>
        <end position="372"/>
    </location>
</feature>
<dbReference type="EMBL" id="CP159837">
    <property type="protein sequence ID" value="XCM34713.1"/>
    <property type="molecule type" value="Genomic_DNA"/>
</dbReference>
<accession>A0AAU8J6I0</accession>
<name>A0AAU8J6I0_9CYAN</name>
<dbReference type="AlphaFoldDB" id="A0AAU8J6I0"/>
<feature type="region of interest" description="Disordered" evidence="2">
    <location>
        <begin position="415"/>
        <end position="434"/>
    </location>
</feature>
<gene>
    <name evidence="3" type="ORF">ABWT76_003342</name>
</gene>
<keyword evidence="1" id="KW-0175">Coiled coil</keyword>
<evidence type="ECO:0000256" key="2">
    <source>
        <dbReference type="SAM" id="MobiDB-lite"/>
    </source>
</evidence>
<sequence length="541" mass="59804">MSQFDMYESDNLSENLSENLSDLIAPISSNRSSQSGLPPSTNAKTREILAKTAKNIDSSAMTPEESTEDSSWETVNFPGAMSVDDLELEQEEVTPVEPEAPNLLPLDYYKLTIAQIIEAQKLVTKGEEPSASGEPELCEEIEHLENLLSQYQRFVEDQQLNAEAQQAQLDEKTRALQAAQAQIKHLTEELAVCQEKIQDQLYSIADLSKKWQQSQERLAQLERECATTVQLYHQQVHLNLQAANTCRELRDRLNRQQRQSLQFKAALEKSLENQQSARQKELEGVTVTDSRDYSLNLEEDFSGEIASDRTEEPIAVSPWGVVPKSVPIQPWYTTSSKTSVFELEEKLERMTETPELPPSASCSPGSAPAADRLQSANSLSLPMVSPRPETKETQNQILNWPEEDNLIQTIRDMVSPAANGSLPPGSVSEGHESADLPISAQGTDLANSHEALATTLASTSVVVGSTYRTEFQPNSGDNSANSHSDLPELLGLAEPIKPMNPMNSPGGEPTQNWPAPVVYPERSAKKRRSLAAVELPRFPTK</sequence>
<feature type="compositionally biased region" description="Low complexity" evidence="2">
    <location>
        <begin position="358"/>
        <end position="370"/>
    </location>
</feature>
<reference evidence="3" key="1">
    <citation type="submission" date="2024-07" db="EMBL/GenBank/DDBJ databases">
        <authorList>
            <person name="Kim Y.J."/>
            <person name="Jeong J.Y."/>
        </authorList>
    </citation>
    <scope>NUCLEOTIDE SEQUENCE</scope>
    <source>
        <strain evidence="3">GIHE-MW2</strain>
    </source>
</reference>
<feature type="region of interest" description="Disordered" evidence="2">
    <location>
        <begin position="53"/>
        <end position="72"/>
    </location>
</feature>
<organism evidence="3">
    <name type="scientific">Planktothricoides raciborskii GIHE-MW2</name>
    <dbReference type="NCBI Taxonomy" id="2792601"/>
    <lineage>
        <taxon>Bacteria</taxon>
        <taxon>Bacillati</taxon>
        <taxon>Cyanobacteriota</taxon>
        <taxon>Cyanophyceae</taxon>
        <taxon>Oscillatoriophycideae</taxon>
        <taxon>Oscillatoriales</taxon>
        <taxon>Oscillatoriaceae</taxon>
        <taxon>Planktothricoides</taxon>
    </lineage>
</organism>
<feature type="coiled-coil region" evidence="1">
    <location>
        <begin position="141"/>
        <end position="259"/>
    </location>
</feature>
<protein>
    <submittedName>
        <fullName evidence="3">Uncharacterized protein</fullName>
    </submittedName>
</protein>
<feature type="region of interest" description="Disordered" evidence="2">
    <location>
        <begin position="469"/>
        <end position="541"/>
    </location>
</feature>
<dbReference type="RefSeq" id="WP_156331815.1">
    <property type="nucleotide sequence ID" value="NZ_CP159837.1"/>
</dbReference>
<feature type="compositionally biased region" description="Polar residues" evidence="2">
    <location>
        <begin position="469"/>
        <end position="484"/>
    </location>
</feature>
<evidence type="ECO:0000256" key="1">
    <source>
        <dbReference type="SAM" id="Coils"/>
    </source>
</evidence>